<protein>
    <submittedName>
        <fullName evidence="6">TetR/AcrR family transcriptional regulator</fullName>
    </submittedName>
</protein>
<dbReference type="Proteomes" id="UP000313231">
    <property type="component" value="Unassembled WGS sequence"/>
</dbReference>
<organism evidence="6 7">
    <name type="scientific">Nocardioides albidus</name>
    <dbReference type="NCBI Taxonomy" id="1517589"/>
    <lineage>
        <taxon>Bacteria</taxon>
        <taxon>Bacillati</taxon>
        <taxon>Actinomycetota</taxon>
        <taxon>Actinomycetes</taxon>
        <taxon>Propionibacteriales</taxon>
        <taxon>Nocardioidaceae</taxon>
        <taxon>Nocardioides</taxon>
    </lineage>
</organism>
<dbReference type="OrthoDB" id="8220622at2"/>
<keyword evidence="7" id="KW-1185">Reference proteome</keyword>
<dbReference type="SUPFAM" id="SSF46689">
    <property type="entry name" value="Homeodomain-like"/>
    <property type="match status" value="1"/>
</dbReference>
<reference evidence="6 7" key="1">
    <citation type="journal article" date="2016" name="Int. J. Syst. Evol. Microbiol.">
        <title>Nocardioides albidus sp. nov., an actinobacterium isolated from garden soil.</title>
        <authorList>
            <person name="Singh H."/>
            <person name="Du J."/>
            <person name="Trinh H."/>
            <person name="Won K."/>
            <person name="Yang J.E."/>
            <person name="Yin C."/>
            <person name="Kook M."/>
            <person name="Yi T.H."/>
        </authorList>
    </citation>
    <scope>NUCLEOTIDE SEQUENCE [LARGE SCALE GENOMIC DNA]</scope>
    <source>
        <strain evidence="6 7">CCTCC AB 2015297</strain>
    </source>
</reference>
<evidence type="ECO:0000259" key="5">
    <source>
        <dbReference type="PROSITE" id="PS50977"/>
    </source>
</evidence>
<evidence type="ECO:0000256" key="4">
    <source>
        <dbReference type="PROSITE-ProRule" id="PRU00335"/>
    </source>
</evidence>
<dbReference type="EMBL" id="VDMP01000025">
    <property type="protein sequence ID" value="TNM38470.1"/>
    <property type="molecule type" value="Genomic_DNA"/>
</dbReference>
<dbReference type="PROSITE" id="PS50977">
    <property type="entry name" value="HTH_TETR_2"/>
    <property type="match status" value="1"/>
</dbReference>
<evidence type="ECO:0000256" key="2">
    <source>
        <dbReference type="ARBA" id="ARBA00023125"/>
    </source>
</evidence>
<keyword evidence="2 4" id="KW-0238">DNA-binding</keyword>
<dbReference type="GO" id="GO:0000976">
    <property type="term" value="F:transcription cis-regulatory region binding"/>
    <property type="evidence" value="ECO:0007669"/>
    <property type="project" value="TreeGrafter"/>
</dbReference>
<comment type="caution">
    <text evidence="6">The sequence shown here is derived from an EMBL/GenBank/DDBJ whole genome shotgun (WGS) entry which is preliminary data.</text>
</comment>
<dbReference type="AlphaFoldDB" id="A0A5C4VRM5"/>
<evidence type="ECO:0000256" key="1">
    <source>
        <dbReference type="ARBA" id="ARBA00023015"/>
    </source>
</evidence>
<dbReference type="RefSeq" id="WP_139623582.1">
    <property type="nucleotide sequence ID" value="NZ_VDMP01000025.1"/>
</dbReference>
<evidence type="ECO:0000256" key="3">
    <source>
        <dbReference type="ARBA" id="ARBA00023163"/>
    </source>
</evidence>
<evidence type="ECO:0000313" key="6">
    <source>
        <dbReference type="EMBL" id="TNM38470.1"/>
    </source>
</evidence>
<keyword evidence="3" id="KW-0804">Transcription</keyword>
<dbReference type="Pfam" id="PF00440">
    <property type="entry name" value="TetR_N"/>
    <property type="match status" value="1"/>
</dbReference>
<feature type="domain" description="HTH tetR-type" evidence="5">
    <location>
        <begin position="16"/>
        <end position="76"/>
    </location>
</feature>
<gene>
    <name evidence="6" type="ORF">FHP29_14585</name>
</gene>
<accession>A0A5C4VRM5</accession>
<dbReference type="InterPro" id="IPR001647">
    <property type="entry name" value="HTH_TetR"/>
</dbReference>
<dbReference type="GO" id="GO:0003700">
    <property type="term" value="F:DNA-binding transcription factor activity"/>
    <property type="evidence" value="ECO:0007669"/>
    <property type="project" value="TreeGrafter"/>
</dbReference>
<dbReference type="PRINTS" id="PR00455">
    <property type="entry name" value="HTHTETR"/>
</dbReference>
<evidence type="ECO:0000313" key="7">
    <source>
        <dbReference type="Proteomes" id="UP000313231"/>
    </source>
</evidence>
<keyword evidence="1" id="KW-0805">Transcription regulation</keyword>
<feature type="DNA-binding region" description="H-T-H motif" evidence="4">
    <location>
        <begin position="39"/>
        <end position="58"/>
    </location>
</feature>
<name>A0A5C4VRM5_9ACTN</name>
<dbReference type="InterPro" id="IPR009057">
    <property type="entry name" value="Homeodomain-like_sf"/>
</dbReference>
<dbReference type="PANTHER" id="PTHR30055:SF234">
    <property type="entry name" value="HTH-TYPE TRANSCRIPTIONAL REGULATOR BETI"/>
    <property type="match status" value="1"/>
</dbReference>
<dbReference type="PANTHER" id="PTHR30055">
    <property type="entry name" value="HTH-TYPE TRANSCRIPTIONAL REGULATOR RUTR"/>
    <property type="match status" value="1"/>
</dbReference>
<dbReference type="Gene3D" id="1.10.357.10">
    <property type="entry name" value="Tetracycline Repressor, domain 2"/>
    <property type="match status" value="1"/>
</dbReference>
<sequence length="211" mass="23491">MANYQSNRRSTQEKHRARRAAILDAATDVMRREGVAACSVRRIAKAAGVSPSVIHYYFADAQEIVDFGYASITDRYFARLEAVRGTFSDPAADFWHLIAAYTEPWNAHPRMTLLWSEYYTMSGNNHRTSGIVESYQRTIDLFANFLAPIEEGRYVGRAQAVWRHLTGTIDSRLAIPIGLDEIFAELALVIGIPAPAADTVRCSVRACGCKG</sequence>
<dbReference type="InterPro" id="IPR050109">
    <property type="entry name" value="HTH-type_TetR-like_transc_reg"/>
</dbReference>
<proteinExistence type="predicted"/>